<dbReference type="EMBL" id="BKCJ010407376">
    <property type="protein sequence ID" value="GFA34069.1"/>
    <property type="molecule type" value="Genomic_DNA"/>
</dbReference>
<feature type="non-terminal residue" evidence="2">
    <location>
        <position position="200"/>
    </location>
</feature>
<keyword evidence="2" id="KW-0548">Nucleotidyltransferase</keyword>
<feature type="region of interest" description="Disordered" evidence="1">
    <location>
        <begin position="108"/>
        <end position="143"/>
    </location>
</feature>
<keyword evidence="2" id="KW-0808">Transferase</keyword>
<gene>
    <name evidence="2" type="ORF">Tci_606041</name>
</gene>
<dbReference type="Gene3D" id="4.10.60.10">
    <property type="entry name" value="Zinc finger, CCHC-type"/>
    <property type="match status" value="1"/>
</dbReference>
<comment type="caution">
    <text evidence="2">The sequence shown here is derived from an EMBL/GenBank/DDBJ whole genome shotgun (WGS) entry which is preliminary data.</text>
</comment>
<evidence type="ECO:0000256" key="1">
    <source>
        <dbReference type="SAM" id="MobiDB-lite"/>
    </source>
</evidence>
<name>A0A699JIK2_TANCI</name>
<dbReference type="GO" id="GO:0003964">
    <property type="term" value="F:RNA-directed DNA polymerase activity"/>
    <property type="evidence" value="ECO:0007669"/>
    <property type="project" value="UniProtKB-KW"/>
</dbReference>
<sequence>MESVQDMSGCEDNQKVKYIAGSFVSKALTWWNSQIHIQSREDAVGMACEDFKTLTREEFCPVNELQKLETKFWNHVMFGADHAVYTNRFFELARLVPHLVTPENKRIERNGSLKKNTEKRAISEEPNRDTNVKDDKKRTRNGNAFVTNANPVRREYTGHLAEDCRVIPRMVNPVNARNPTTARGACFECGGTDHFKATCP</sequence>
<keyword evidence="2" id="KW-0695">RNA-directed DNA polymerase</keyword>
<accession>A0A699JIK2</accession>
<protein>
    <submittedName>
        <fullName evidence="2">Reverse transcriptase domain-containing protein</fullName>
    </submittedName>
</protein>
<reference evidence="2" key="1">
    <citation type="journal article" date="2019" name="Sci. Rep.">
        <title>Draft genome of Tanacetum cinerariifolium, the natural source of mosquito coil.</title>
        <authorList>
            <person name="Yamashiro T."/>
            <person name="Shiraishi A."/>
            <person name="Satake H."/>
            <person name="Nakayama K."/>
        </authorList>
    </citation>
    <scope>NUCLEOTIDE SEQUENCE</scope>
</reference>
<proteinExistence type="predicted"/>
<evidence type="ECO:0000313" key="2">
    <source>
        <dbReference type="EMBL" id="GFA34069.1"/>
    </source>
</evidence>
<feature type="compositionally biased region" description="Basic and acidic residues" evidence="1">
    <location>
        <begin position="108"/>
        <end position="137"/>
    </location>
</feature>
<dbReference type="AlphaFoldDB" id="A0A699JIK2"/>
<organism evidence="2">
    <name type="scientific">Tanacetum cinerariifolium</name>
    <name type="common">Dalmatian daisy</name>
    <name type="synonym">Chrysanthemum cinerariifolium</name>
    <dbReference type="NCBI Taxonomy" id="118510"/>
    <lineage>
        <taxon>Eukaryota</taxon>
        <taxon>Viridiplantae</taxon>
        <taxon>Streptophyta</taxon>
        <taxon>Embryophyta</taxon>
        <taxon>Tracheophyta</taxon>
        <taxon>Spermatophyta</taxon>
        <taxon>Magnoliopsida</taxon>
        <taxon>eudicotyledons</taxon>
        <taxon>Gunneridae</taxon>
        <taxon>Pentapetalae</taxon>
        <taxon>asterids</taxon>
        <taxon>campanulids</taxon>
        <taxon>Asterales</taxon>
        <taxon>Asteraceae</taxon>
        <taxon>Asteroideae</taxon>
        <taxon>Anthemideae</taxon>
        <taxon>Anthemidinae</taxon>
        <taxon>Tanacetum</taxon>
    </lineage>
</organism>